<dbReference type="Pfam" id="PF16328">
    <property type="entry name" value="DUF4961"/>
    <property type="match status" value="1"/>
</dbReference>
<dbReference type="GO" id="GO:0005975">
    <property type="term" value="P:carbohydrate metabolic process"/>
    <property type="evidence" value="ECO:0007669"/>
    <property type="project" value="InterPro"/>
</dbReference>
<protein>
    <submittedName>
        <fullName evidence="4">T9SS type A sorting domain-containing protein</fullName>
    </submittedName>
</protein>
<reference evidence="4 5" key="1">
    <citation type="submission" date="2019-10" db="EMBL/GenBank/DDBJ databases">
        <title>Rudanella paleaurantiibacter sp. nov., isolated from sludge.</title>
        <authorList>
            <person name="Xu S.Q."/>
        </authorList>
    </citation>
    <scope>NUCLEOTIDE SEQUENCE [LARGE SCALE GENOMIC DNA]</scope>
    <source>
        <strain evidence="4 5">HX-22-17</strain>
    </source>
</reference>
<dbReference type="Gene3D" id="3.20.20.80">
    <property type="entry name" value="Glycosidases"/>
    <property type="match status" value="1"/>
</dbReference>
<dbReference type="Gene3D" id="2.60.40.10">
    <property type="entry name" value="Immunoglobulins"/>
    <property type="match status" value="1"/>
</dbReference>
<keyword evidence="5" id="KW-1185">Reference proteome</keyword>
<evidence type="ECO:0000256" key="2">
    <source>
        <dbReference type="SAM" id="SignalP"/>
    </source>
</evidence>
<feature type="signal peptide" evidence="2">
    <location>
        <begin position="1"/>
        <end position="20"/>
    </location>
</feature>
<dbReference type="InterPro" id="IPR013783">
    <property type="entry name" value="Ig-like_fold"/>
</dbReference>
<dbReference type="InterPro" id="IPR014756">
    <property type="entry name" value="Ig_E-set"/>
</dbReference>
<dbReference type="SUPFAM" id="SSF81296">
    <property type="entry name" value="E set domains"/>
    <property type="match status" value="1"/>
</dbReference>
<dbReference type="InterPro" id="IPR017853">
    <property type="entry name" value="GH"/>
</dbReference>
<comment type="similarity">
    <text evidence="1">Belongs to the glycosyl hydrolase 13 family.</text>
</comment>
<gene>
    <name evidence="4" type="ORF">F5984_08865</name>
</gene>
<comment type="caution">
    <text evidence="4">The sequence shown here is derived from an EMBL/GenBank/DDBJ whole genome shotgun (WGS) entry which is preliminary data.</text>
</comment>
<dbReference type="InterPro" id="IPR006047">
    <property type="entry name" value="GH13_cat_dom"/>
</dbReference>
<feature type="domain" description="Glycosyl hydrolase family 13 catalytic" evidence="3">
    <location>
        <begin position="390"/>
        <end position="744"/>
    </location>
</feature>
<accession>A0A7J5U1W8</accession>
<dbReference type="RefSeq" id="WP_152123924.1">
    <property type="nucleotide sequence ID" value="NZ_WELI01000003.1"/>
</dbReference>
<evidence type="ECO:0000313" key="4">
    <source>
        <dbReference type="EMBL" id="KAB7730934.1"/>
    </source>
</evidence>
<dbReference type="SMART" id="SM00642">
    <property type="entry name" value="Aamy"/>
    <property type="match status" value="1"/>
</dbReference>
<dbReference type="InterPro" id="IPR032522">
    <property type="entry name" value="DUF4961"/>
</dbReference>
<proteinExistence type="inferred from homology"/>
<keyword evidence="2" id="KW-0732">Signal</keyword>
<evidence type="ECO:0000256" key="1">
    <source>
        <dbReference type="ARBA" id="ARBA00008061"/>
    </source>
</evidence>
<dbReference type="SUPFAM" id="SSF51445">
    <property type="entry name" value="(Trans)glycosidases"/>
    <property type="match status" value="1"/>
</dbReference>
<evidence type="ECO:0000259" key="3">
    <source>
        <dbReference type="SMART" id="SM00642"/>
    </source>
</evidence>
<dbReference type="PANTHER" id="PTHR43002">
    <property type="entry name" value="GLYCOGEN DEBRANCHING ENZYME"/>
    <property type="match status" value="1"/>
</dbReference>
<dbReference type="NCBIfam" id="TIGR04183">
    <property type="entry name" value="Por_Secre_tail"/>
    <property type="match status" value="1"/>
</dbReference>
<name>A0A7J5U1W8_9BACT</name>
<dbReference type="AlphaFoldDB" id="A0A7J5U1W8"/>
<dbReference type="Pfam" id="PF18962">
    <property type="entry name" value="Por_Secre_tail"/>
    <property type="match status" value="1"/>
</dbReference>
<evidence type="ECO:0000313" key="5">
    <source>
        <dbReference type="Proteomes" id="UP000488299"/>
    </source>
</evidence>
<dbReference type="CDD" id="cd11350">
    <property type="entry name" value="AmyAc_4"/>
    <property type="match status" value="1"/>
</dbReference>
<sequence length="938" mass="105467">MFVRLLLFVSLFFLAQRTLSQVVTTVPAFPTADSEVTLIFDLTQAKDNRAAGLLGKTGDVYLWSGAGTTETGDAFQFQPTGQTNFNAPFVPGTMTALGNNKWQIRIVPRTYFNVPANQPIRRLGVLLKSGDGRSQTEDLYVRIYDNRLSINRIEPTGKDFFVAPNTNLPVRYQTSQRAALSLTVDGQPVANVLDRDSLRAQINTGTQSGARRMVVFRAMTMTSPTGQAAADTFYFTVRPEPTVAELPAGLRDGVNYASPSTATLVLFAPRKSFVYAIGEFNNWRTSPEYLMKRTPDGNRYWIELKNLTPKAEVAYQYLVDGTLAVADPYATKILDPNNDRFIPATTYPNLKPYPAGATGIVSILQTDQTPYPWRKVNFERPDPANLIVYELLVRDFSANRNYKTVTDSLPYLKRLGINCIEIMPIMEFAGNDSWGYNPIFYFAPDKAYGTADDLKRFIEAAHQQGIAVVLDMVLNQADYEYPYVKMYWDGSRPSPDNPFFNPQATHPFSVFFDFNHESPATQALVERVNTYWLQEFRFDGFRFDLSKGFTQKQSGSDVGSWSSYDISRVRIWKRIYDQIRAVDPTAYVILEHFADNTEEKELADYGMMFWGNHNGDFRNTAKGRAANLNGLSAKERGWQRPNLIGYAESHDEERLLVDVLKNGRVENSYNTTQLPTALERAKLAAAFLVTTPGPKLIWQFGELGYDVSIDENGRTGAKPVRWEYYSDPNRRKLYGVYRELINLKKTVPAFRSADVTMATNDLVKRITLRDPANTIFLIGNSDAEVRTVPGGFPGVGRWYDFFTGESINVTDANSTVMMQPGEFHLYSSQPLPKPEAGLVPFGPSMAVVTAVTEQPVDGLTLSPNPSADEARLELSNPYRGLVNLYLTDASGRELRSSRTTKTTDTLTQTIDLRNLPNGLYIIRLQLGEQRVVRKLMKQ</sequence>
<dbReference type="InterPro" id="IPR026444">
    <property type="entry name" value="Secre_tail"/>
</dbReference>
<feature type="chain" id="PRO_5029673885" evidence="2">
    <location>
        <begin position="21"/>
        <end position="938"/>
    </location>
</feature>
<dbReference type="Proteomes" id="UP000488299">
    <property type="component" value="Unassembled WGS sequence"/>
</dbReference>
<dbReference type="EMBL" id="WELI01000003">
    <property type="protein sequence ID" value="KAB7730934.1"/>
    <property type="molecule type" value="Genomic_DNA"/>
</dbReference>
<dbReference type="Pfam" id="PF00128">
    <property type="entry name" value="Alpha-amylase"/>
    <property type="match status" value="1"/>
</dbReference>
<organism evidence="4 5">
    <name type="scientific">Rudanella paleaurantiibacter</name>
    <dbReference type="NCBI Taxonomy" id="2614655"/>
    <lineage>
        <taxon>Bacteria</taxon>
        <taxon>Pseudomonadati</taxon>
        <taxon>Bacteroidota</taxon>
        <taxon>Cytophagia</taxon>
        <taxon>Cytophagales</taxon>
        <taxon>Cytophagaceae</taxon>
        <taxon>Rudanella</taxon>
    </lineage>
</organism>